<proteinExistence type="predicted"/>
<dbReference type="EMBL" id="NCSJ02000423">
    <property type="protein sequence ID" value="RFU24620.1"/>
    <property type="molecule type" value="Genomic_DNA"/>
</dbReference>
<feature type="non-terminal residue" evidence="2">
    <location>
        <position position="402"/>
    </location>
</feature>
<dbReference type="STRING" id="5539.A0A3E2GU49"/>
<feature type="non-terminal residue" evidence="2">
    <location>
        <position position="1"/>
    </location>
</feature>
<evidence type="ECO:0000313" key="3">
    <source>
        <dbReference type="Proteomes" id="UP000258309"/>
    </source>
</evidence>
<name>A0A3E2GU49_SCYLI</name>
<keyword evidence="3" id="KW-1185">Reference proteome</keyword>
<protein>
    <recommendedName>
        <fullName evidence="1">Carbohydrate kinase PfkB domain-containing protein</fullName>
    </recommendedName>
</protein>
<gene>
    <name evidence="2" type="ORF">B7463_g11716</name>
</gene>
<dbReference type="InterPro" id="IPR034094">
    <property type="entry name" value="Mak32"/>
</dbReference>
<dbReference type="OMA" id="VIKSWNT"/>
<feature type="domain" description="Carbohydrate kinase PfkB" evidence="1">
    <location>
        <begin position="321"/>
        <end position="368"/>
    </location>
</feature>
<dbReference type="PANTHER" id="PTHR47098">
    <property type="entry name" value="PROTEIN MAK32"/>
    <property type="match status" value="1"/>
</dbReference>
<dbReference type="PANTHER" id="PTHR47098:SF2">
    <property type="entry name" value="PROTEIN MAK32"/>
    <property type="match status" value="1"/>
</dbReference>
<dbReference type="OrthoDB" id="497927at2759"/>
<dbReference type="CDD" id="cd01943">
    <property type="entry name" value="MAK32"/>
    <property type="match status" value="1"/>
</dbReference>
<dbReference type="AlphaFoldDB" id="A0A3E2GU49"/>
<dbReference type="Proteomes" id="UP000258309">
    <property type="component" value="Unassembled WGS sequence"/>
</dbReference>
<accession>A0A3E2GU49</accession>
<organism evidence="2 3">
    <name type="scientific">Scytalidium lignicola</name>
    <name type="common">Hyphomycete</name>
    <dbReference type="NCBI Taxonomy" id="5539"/>
    <lineage>
        <taxon>Eukaryota</taxon>
        <taxon>Fungi</taxon>
        <taxon>Dikarya</taxon>
        <taxon>Ascomycota</taxon>
        <taxon>Pezizomycotina</taxon>
        <taxon>Leotiomycetes</taxon>
        <taxon>Leotiomycetes incertae sedis</taxon>
        <taxon>Scytalidium</taxon>
    </lineage>
</organism>
<dbReference type="Pfam" id="PF00294">
    <property type="entry name" value="PfkB"/>
    <property type="match status" value="1"/>
</dbReference>
<dbReference type="InterPro" id="IPR029056">
    <property type="entry name" value="Ribokinase-like"/>
</dbReference>
<dbReference type="Gene3D" id="3.40.1190.20">
    <property type="match status" value="1"/>
</dbReference>
<sequence length="402" mass="44421">MEEKKNVPSSQEIDFCTLGMFIIDEIHYLPPKPPVYDILGGAGSYAALGARIFSPPPQSRSISWIIDKGSDFPEDLLNQVNSWETSCVIRSTPDRLTTRGWNGYDSNENRAFKYATPKLRLDATSLTETLLRSKSFHLICNPTRCIDLVTSILQRRKAIDRNAEKPLFIWEPVPDLMTPDELLNTTNALPYVDICSPNHSELASLMGDLGEGIDKKTGSVDTAFVEGACEQLLGSMPLHSYALVIRCGGAGCYIAKNGGRTRRPSIIKRKRPAIHMRGGLTPDIDMVALFEGLMDGEGSFEREEPVIDRGIEMWLPPYHTNEKKVVDPTGGGNSFLGGMAVALARGKRLEEAAGWGNIAASFAIEQVGMPTLGVDKEGNETWNGVKVDDRLQEYREMVKNEK</sequence>
<evidence type="ECO:0000313" key="2">
    <source>
        <dbReference type="EMBL" id="RFU24620.1"/>
    </source>
</evidence>
<dbReference type="SUPFAM" id="SSF53613">
    <property type="entry name" value="Ribokinase-like"/>
    <property type="match status" value="1"/>
</dbReference>
<dbReference type="InterPro" id="IPR011611">
    <property type="entry name" value="PfkB_dom"/>
</dbReference>
<evidence type="ECO:0000259" key="1">
    <source>
        <dbReference type="Pfam" id="PF00294"/>
    </source>
</evidence>
<comment type="caution">
    <text evidence="2">The sequence shown here is derived from an EMBL/GenBank/DDBJ whole genome shotgun (WGS) entry which is preliminary data.</text>
</comment>
<reference evidence="2 3" key="1">
    <citation type="submission" date="2018-05" db="EMBL/GenBank/DDBJ databases">
        <title>Draft genome sequence of Scytalidium lignicola DSM 105466, a ubiquitous saprotrophic fungus.</title>
        <authorList>
            <person name="Buettner E."/>
            <person name="Gebauer A.M."/>
            <person name="Hofrichter M."/>
            <person name="Liers C."/>
            <person name="Kellner H."/>
        </authorList>
    </citation>
    <scope>NUCLEOTIDE SEQUENCE [LARGE SCALE GENOMIC DNA]</scope>
    <source>
        <strain evidence="2 3">DSM 105466</strain>
    </source>
</reference>